<evidence type="ECO:0000313" key="1">
    <source>
        <dbReference type="EMBL" id="MBD2738304.1"/>
    </source>
</evidence>
<accession>A0ABR8KFH1</accession>
<dbReference type="EMBL" id="JACJTU010000047">
    <property type="protein sequence ID" value="MBD2738304.1"/>
    <property type="molecule type" value="Genomic_DNA"/>
</dbReference>
<organism evidence="1 2">
    <name type="scientific">Nostoc paludosum FACHB-159</name>
    <dbReference type="NCBI Taxonomy" id="2692908"/>
    <lineage>
        <taxon>Bacteria</taxon>
        <taxon>Bacillati</taxon>
        <taxon>Cyanobacteriota</taxon>
        <taxon>Cyanophyceae</taxon>
        <taxon>Nostocales</taxon>
        <taxon>Nostocaceae</taxon>
        <taxon>Nostoc</taxon>
    </lineage>
</organism>
<keyword evidence="2" id="KW-1185">Reference proteome</keyword>
<sequence>MKIKIICKYLRSALLGARELGGYIYEHIVFGGYNKPKCQGKDAINRVFTSLPNGVDKLTKSGKITAFY</sequence>
<dbReference type="RefSeq" id="WP_190958851.1">
    <property type="nucleotide sequence ID" value="NZ_JACJTU010000047.1"/>
</dbReference>
<proteinExistence type="predicted"/>
<comment type="caution">
    <text evidence="1">The sequence shown here is derived from an EMBL/GenBank/DDBJ whole genome shotgun (WGS) entry which is preliminary data.</text>
</comment>
<gene>
    <name evidence="1" type="ORF">H6H03_31240</name>
</gene>
<name>A0ABR8KFH1_9NOSO</name>
<evidence type="ECO:0000313" key="2">
    <source>
        <dbReference type="Proteomes" id="UP000637383"/>
    </source>
</evidence>
<protein>
    <submittedName>
        <fullName evidence="1">Uncharacterized protein</fullName>
    </submittedName>
</protein>
<reference evidence="1 2" key="1">
    <citation type="journal article" date="2020" name="ISME J.">
        <title>Comparative genomics reveals insights into cyanobacterial evolution and habitat adaptation.</title>
        <authorList>
            <person name="Chen M.Y."/>
            <person name="Teng W.K."/>
            <person name="Zhao L."/>
            <person name="Hu C.X."/>
            <person name="Zhou Y.K."/>
            <person name="Han B.P."/>
            <person name="Song L.R."/>
            <person name="Shu W.S."/>
        </authorList>
    </citation>
    <scope>NUCLEOTIDE SEQUENCE [LARGE SCALE GENOMIC DNA]</scope>
    <source>
        <strain evidence="1 2">FACHB-159</strain>
    </source>
</reference>
<dbReference type="Proteomes" id="UP000637383">
    <property type="component" value="Unassembled WGS sequence"/>
</dbReference>